<keyword evidence="3" id="KW-1185">Reference proteome</keyword>
<reference evidence="2 3" key="1">
    <citation type="submission" date="2019-11" db="EMBL/GenBank/DDBJ databases">
        <authorList>
            <person name="Im W.T."/>
        </authorList>
    </citation>
    <scope>NUCLEOTIDE SEQUENCE [LARGE SCALE GENOMIC DNA]</scope>
    <source>
        <strain evidence="2 3">SB-02</strain>
    </source>
</reference>
<dbReference type="KEGG" id="fls:GLV81_03765"/>
<accession>A0A6I6GXM0</accession>
<keyword evidence="1" id="KW-1133">Transmembrane helix</keyword>
<evidence type="ECO:0000313" key="2">
    <source>
        <dbReference type="EMBL" id="QGW27341.1"/>
    </source>
</evidence>
<dbReference type="Proteomes" id="UP000426027">
    <property type="component" value="Chromosome"/>
</dbReference>
<feature type="transmembrane region" description="Helical" evidence="1">
    <location>
        <begin position="166"/>
        <end position="186"/>
    </location>
</feature>
<evidence type="ECO:0008006" key="4">
    <source>
        <dbReference type="Google" id="ProtNLM"/>
    </source>
</evidence>
<feature type="transmembrane region" description="Helical" evidence="1">
    <location>
        <begin position="20"/>
        <end position="40"/>
    </location>
</feature>
<evidence type="ECO:0000313" key="3">
    <source>
        <dbReference type="Proteomes" id="UP000426027"/>
    </source>
</evidence>
<sequence length="294" mass="33686">MEHNLSRFSSEMEGHGGPFFITILIVLIGLLPLSSHVGTLVQYLRQRKMPDVVLFSLIVSLVYIIFFSVSSTKLPNYPMPCYPFVAVLLGYLLQGMLQKEVAWKKYTWWILMVIGLALPVAGYIALGFEKETTHIRWVAAGLLVLPIGLLWAMLQQRKSWQQSLRWLGITYFLFNAFFLGIAYPLVYRQNPVTLMQPLLQQGKPVVVAYKDFNPAFLFNAPDAAWRLPVATDTSTLRQICTTNFLKGDSVIYIISRTDKLQEMNGLPVFEVLQKRDLFEYPTTVLLRWQAKNEN</sequence>
<feature type="transmembrane region" description="Helical" evidence="1">
    <location>
        <begin position="52"/>
        <end position="71"/>
    </location>
</feature>
<proteinExistence type="predicted"/>
<dbReference type="EMBL" id="CP046566">
    <property type="protein sequence ID" value="QGW27341.1"/>
    <property type="molecule type" value="Genomic_DNA"/>
</dbReference>
<dbReference type="RefSeq" id="WP_157477015.1">
    <property type="nucleotide sequence ID" value="NZ_CP046566.1"/>
</dbReference>
<dbReference type="AlphaFoldDB" id="A0A6I6GXM0"/>
<keyword evidence="1" id="KW-0812">Transmembrane</keyword>
<feature type="transmembrane region" description="Helical" evidence="1">
    <location>
        <begin position="106"/>
        <end position="128"/>
    </location>
</feature>
<gene>
    <name evidence="2" type="ORF">GLV81_03765</name>
</gene>
<name>A0A6I6GXM0_9BACT</name>
<evidence type="ECO:0000256" key="1">
    <source>
        <dbReference type="SAM" id="Phobius"/>
    </source>
</evidence>
<feature type="transmembrane region" description="Helical" evidence="1">
    <location>
        <begin position="134"/>
        <end position="154"/>
    </location>
</feature>
<keyword evidence="1" id="KW-0472">Membrane</keyword>
<protein>
    <recommendedName>
        <fullName evidence="4">Glycosyltransferase RgtA/B/C/D-like domain-containing protein</fullName>
    </recommendedName>
</protein>
<organism evidence="2 3">
    <name type="scientific">Phnomibacter ginsenosidimutans</name>
    <dbReference type="NCBI Taxonomy" id="2676868"/>
    <lineage>
        <taxon>Bacteria</taxon>
        <taxon>Pseudomonadati</taxon>
        <taxon>Bacteroidota</taxon>
        <taxon>Chitinophagia</taxon>
        <taxon>Chitinophagales</taxon>
        <taxon>Chitinophagaceae</taxon>
        <taxon>Phnomibacter</taxon>
    </lineage>
</organism>